<dbReference type="RefSeq" id="WP_179262864.1">
    <property type="nucleotide sequence ID" value="NZ_CP058601.1"/>
</dbReference>
<dbReference type="Proteomes" id="UP000509241">
    <property type="component" value="Chromosome"/>
</dbReference>
<protein>
    <recommendedName>
        <fullName evidence="3">Small CPxCG-related zinc finger protein</fullName>
    </recommendedName>
</protein>
<keyword evidence="2" id="KW-1185">Reference proteome</keyword>
<accession>A0A7D5KZY6</accession>
<evidence type="ECO:0008006" key="3">
    <source>
        <dbReference type="Google" id="ProtNLM"/>
    </source>
</evidence>
<dbReference type="EMBL" id="CP058601">
    <property type="protein sequence ID" value="QLG50400.1"/>
    <property type="molecule type" value="Genomic_DNA"/>
</dbReference>
<dbReference type="GeneID" id="56035001"/>
<sequence length="87" mass="9543">MSEREIRSAERDDRAVNWRQTSSGVTLFEAGNSEAWIHAEFRAGVAPEKRLFMVCDECGAVFAQRSKPGNGTVCGDCGVTFDHCGDD</sequence>
<dbReference type="KEGG" id="haly:HYG82_16880"/>
<organism evidence="1 2">
    <name type="scientific">Natrinema halophilum</name>
    <dbReference type="NCBI Taxonomy" id="1699371"/>
    <lineage>
        <taxon>Archaea</taxon>
        <taxon>Methanobacteriati</taxon>
        <taxon>Methanobacteriota</taxon>
        <taxon>Stenosarchaea group</taxon>
        <taxon>Halobacteria</taxon>
        <taxon>Halobacteriales</taxon>
        <taxon>Natrialbaceae</taxon>
        <taxon>Natrinema</taxon>
    </lineage>
</organism>
<dbReference type="OrthoDB" id="165376at2157"/>
<proteinExistence type="predicted"/>
<name>A0A7D5KZY6_9EURY</name>
<reference evidence="1 2" key="1">
    <citation type="submission" date="2020-07" db="EMBL/GenBank/DDBJ databases">
        <authorList>
            <person name="Cui H."/>
        </authorList>
    </citation>
    <scope>NUCLEOTIDE SEQUENCE [LARGE SCALE GENOMIC DNA]</scope>
    <source>
        <strain evidence="1 2">YPL8</strain>
    </source>
</reference>
<evidence type="ECO:0000313" key="2">
    <source>
        <dbReference type="Proteomes" id="UP000509241"/>
    </source>
</evidence>
<dbReference type="AlphaFoldDB" id="A0A7D5KZY6"/>
<gene>
    <name evidence="1" type="ORF">HYG82_16880</name>
</gene>
<evidence type="ECO:0000313" key="1">
    <source>
        <dbReference type="EMBL" id="QLG50400.1"/>
    </source>
</evidence>